<comment type="caution">
    <text evidence="1">The sequence shown here is derived from an EMBL/GenBank/DDBJ whole genome shotgun (WGS) entry which is preliminary data.</text>
</comment>
<name>A0A9W4GB56_BLUGR</name>
<dbReference type="EMBL" id="CAJHIT010000001">
    <property type="protein sequence ID" value="CAD6499194.1"/>
    <property type="molecule type" value="Genomic_DNA"/>
</dbReference>
<accession>A0A9W4GB56</accession>
<dbReference type="Proteomes" id="UP000683417">
    <property type="component" value="Unassembled WGS sequence"/>
</dbReference>
<reference evidence="1" key="1">
    <citation type="submission" date="2020-10" db="EMBL/GenBank/DDBJ databases">
        <authorList>
            <person name="Muller C M."/>
        </authorList>
    </citation>
    <scope>NUCLEOTIDE SEQUENCE</scope>
    <source>
        <strain evidence="1">THUN-12</strain>
    </source>
</reference>
<evidence type="ECO:0000313" key="2">
    <source>
        <dbReference type="Proteomes" id="UP000683417"/>
    </source>
</evidence>
<sequence length="74" mass="8506">MSVMDEEIIIIAAKLMFRRVVGTCGGTQMASKELKQAMSEEQDDSVSMNVNGWRNKYFESNRIKVEREGLTRNF</sequence>
<organism evidence="1 2">
    <name type="scientific">Blumeria graminis f. sp. triticale</name>
    <dbReference type="NCBI Taxonomy" id="1689686"/>
    <lineage>
        <taxon>Eukaryota</taxon>
        <taxon>Fungi</taxon>
        <taxon>Dikarya</taxon>
        <taxon>Ascomycota</taxon>
        <taxon>Pezizomycotina</taxon>
        <taxon>Leotiomycetes</taxon>
        <taxon>Erysiphales</taxon>
        <taxon>Erysiphaceae</taxon>
        <taxon>Blumeria</taxon>
    </lineage>
</organism>
<dbReference type="AlphaFoldDB" id="A0A9W4GB56"/>
<proteinExistence type="predicted"/>
<gene>
    <name evidence="1" type="ORF">BGTH12_LOCUS552</name>
</gene>
<evidence type="ECO:0000313" key="1">
    <source>
        <dbReference type="EMBL" id="CAD6499194.1"/>
    </source>
</evidence>
<protein>
    <submittedName>
        <fullName evidence="1">BgTH12-04846</fullName>
    </submittedName>
</protein>